<dbReference type="KEGG" id="fmr:Fuma_03894"/>
<dbReference type="EMBL" id="CP017641">
    <property type="protein sequence ID" value="APZ94269.1"/>
    <property type="molecule type" value="Genomic_DNA"/>
</dbReference>
<organism evidence="1 2">
    <name type="scientific">Fuerstiella marisgermanici</name>
    <dbReference type="NCBI Taxonomy" id="1891926"/>
    <lineage>
        <taxon>Bacteria</taxon>
        <taxon>Pseudomonadati</taxon>
        <taxon>Planctomycetota</taxon>
        <taxon>Planctomycetia</taxon>
        <taxon>Planctomycetales</taxon>
        <taxon>Planctomycetaceae</taxon>
        <taxon>Fuerstiella</taxon>
    </lineage>
</organism>
<gene>
    <name evidence="1" type="ORF">Fuma_03894</name>
</gene>
<evidence type="ECO:0000313" key="2">
    <source>
        <dbReference type="Proteomes" id="UP000187735"/>
    </source>
</evidence>
<protein>
    <submittedName>
        <fullName evidence="1">Uncharacterized protein</fullName>
    </submittedName>
</protein>
<sequence length="61" mass="6808">MADFGFCGTTITAIGRVHELNYTAGRGDRRARKFGAAEFSLTMLMHSQRGHSDDLDPRQHV</sequence>
<dbReference type="AlphaFoldDB" id="A0A1P8WJN5"/>
<dbReference type="Proteomes" id="UP000187735">
    <property type="component" value="Chromosome"/>
</dbReference>
<keyword evidence="2" id="KW-1185">Reference proteome</keyword>
<reference evidence="1 2" key="1">
    <citation type="journal article" date="2016" name="Front. Microbiol.">
        <title>Fuerstia marisgermanicae gen. nov., sp. nov., an Unusual Member of the Phylum Planctomycetes from the German Wadden Sea.</title>
        <authorList>
            <person name="Kohn T."/>
            <person name="Heuer A."/>
            <person name="Jogler M."/>
            <person name="Vollmers J."/>
            <person name="Boedeker C."/>
            <person name="Bunk B."/>
            <person name="Rast P."/>
            <person name="Borchert D."/>
            <person name="Glockner I."/>
            <person name="Freese H.M."/>
            <person name="Klenk H.P."/>
            <person name="Overmann J."/>
            <person name="Kaster A.K."/>
            <person name="Rohde M."/>
            <person name="Wiegand S."/>
            <person name="Jogler C."/>
        </authorList>
    </citation>
    <scope>NUCLEOTIDE SEQUENCE [LARGE SCALE GENOMIC DNA]</scope>
    <source>
        <strain evidence="1 2">NH11</strain>
    </source>
</reference>
<proteinExistence type="predicted"/>
<name>A0A1P8WJN5_9PLAN</name>
<dbReference type="STRING" id="1891926.Fuma_03894"/>
<accession>A0A1P8WJN5</accession>
<evidence type="ECO:0000313" key="1">
    <source>
        <dbReference type="EMBL" id="APZ94269.1"/>
    </source>
</evidence>